<reference evidence="1 2" key="1">
    <citation type="submission" date="2016-09" db="EMBL/GenBank/DDBJ databases">
        <title>The complete genome sequences of Rhizobium gallicum, symbiovars gallicum and phaseoli, symbionts associated to common bean (Phaseolus vulgaris).</title>
        <authorList>
            <person name="Bustos P."/>
            <person name="Santamaria R.I."/>
            <person name="Perez-Carrascal O.M."/>
            <person name="Juarez S."/>
            <person name="Lozano L."/>
            <person name="Martinez-Flores I."/>
            <person name="Martinez-Romero E."/>
            <person name="Cevallos M."/>
            <person name="Romero D."/>
            <person name="Davila G."/>
            <person name="Gonzalez V."/>
        </authorList>
    </citation>
    <scope>NUCLEOTIDE SEQUENCE [LARGE SCALE GENOMIC DNA]</scope>
    <source>
        <strain evidence="1 2">8C-3</strain>
        <plasmid evidence="2">Plasmid prsp8c3c</plasmid>
    </source>
</reference>
<organism evidence="1 2">
    <name type="scientific">Rhizobium etli 8C-3</name>
    <dbReference type="NCBI Taxonomy" id="538025"/>
    <lineage>
        <taxon>Bacteria</taxon>
        <taxon>Pseudomonadati</taxon>
        <taxon>Pseudomonadota</taxon>
        <taxon>Alphaproteobacteria</taxon>
        <taxon>Hyphomicrobiales</taxon>
        <taxon>Rhizobiaceae</taxon>
        <taxon>Rhizobium/Agrobacterium group</taxon>
        <taxon>Rhizobium</taxon>
    </lineage>
</organism>
<accession>A0A1L5PHD4</accession>
<evidence type="ECO:0000313" key="2">
    <source>
        <dbReference type="Proteomes" id="UP000185109"/>
    </source>
</evidence>
<dbReference type="AlphaFoldDB" id="A0A1L5PHD4"/>
<gene>
    <name evidence="1" type="ORF">AM571_PC01909</name>
</gene>
<protein>
    <submittedName>
        <fullName evidence="1">Uncharacterized protein</fullName>
    </submittedName>
</protein>
<geneLocation type="plasmid" evidence="2">
    <name>prsp8c3c</name>
</geneLocation>
<sequence length="126" mass="14064">MSEEVDRTGAKNESEVVALSKTLAWTCGVIAQSGPEERQRIAAAYRQAQTLIAGIPLEGGDARRRIVACIERSDTYRAAEDIACVGWIMTAIQERVNERDLPHWRQLRKVIKLALKLLVQPEATVH</sequence>
<name>A0A1L5PHD4_RHIET</name>
<dbReference type="EMBL" id="CP017244">
    <property type="protein sequence ID" value="APO79639.1"/>
    <property type="molecule type" value="Genomic_DNA"/>
</dbReference>
<keyword evidence="1" id="KW-0614">Plasmid</keyword>
<evidence type="ECO:0000313" key="1">
    <source>
        <dbReference type="EMBL" id="APO79639.1"/>
    </source>
</evidence>
<proteinExistence type="predicted"/>
<dbReference type="Proteomes" id="UP000185109">
    <property type="component" value="Plasmid pRsp8C3c"/>
</dbReference>
<dbReference type="RefSeq" id="WP_074065332.1">
    <property type="nucleotide sequence ID" value="NZ_CP017244.1"/>
</dbReference>